<accession>A0A0D0JPT5</accession>
<dbReference type="SUPFAM" id="SSF51182">
    <property type="entry name" value="RmlC-like cupins"/>
    <property type="match status" value="1"/>
</dbReference>
<comment type="caution">
    <text evidence="3">The sequence shown here is derived from an EMBL/GenBank/DDBJ whole genome shotgun (WGS) entry which is preliminary data.</text>
</comment>
<dbReference type="PROSITE" id="PS50943">
    <property type="entry name" value="HTH_CROC1"/>
    <property type="match status" value="1"/>
</dbReference>
<dbReference type="Gene3D" id="2.60.120.10">
    <property type="entry name" value="Jelly Rolls"/>
    <property type="match status" value="1"/>
</dbReference>
<dbReference type="Pfam" id="PF07883">
    <property type="entry name" value="Cupin_2"/>
    <property type="match status" value="1"/>
</dbReference>
<evidence type="ECO:0000313" key="3">
    <source>
        <dbReference type="EMBL" id="KIP97368.1"/>
    </source>
</evidence>
<dbReference type="Pfam" id="PF01381">
    <property type="entry name" value="HTH_3"/>
    <property type="match status" value="1"/>
</dbReference>
<proteinExistence type="predicted"/>
<dbReference type="PANTHER" id="PTHR46797">
    <property type="entry name" value="HTH-TYPE TRANSCRIPTIONAL REGULATOR"/>
    <property type="match status" value="1"/>
</dbReference>
<dbReference type="InterPro" id="IPR014710">
    <property type="entry name" value="RmlC-like_jellyroll"/>
</dbReference>
<dbReference type="SUPFAM" id="SSF47413">
    <property type="entry name" value="lambda repressor-like DNA-binding domains"/>
    <property type="match status" value="1"/>
</dbReference>
<evidence type="ECO:0000259" key="2">
    <source>
        <dbReference type="PROSITE" id="PS50943"/>
    </source>
</evidence>
<gene>
    <name evidence="3" type="ORF">RU08_18820</name>
</gene>
<dbReference type="Gene3D" id="1.10.260.40">
    <property type="entry name" value="lambda repressor-like DNA-binding domains"/>
    <property type="match status" value="1"/>
</dbReference>
<feature type="domain" description="HTH cro/C1-type" evidence="2">
    <location>
        <begin position="27"/>
        <end position="81"/>
    </location>
</feature>
<dbReference type="CDD" id="cd02209">
    <property type="entry name" value="cupin_XRE_C"/>
    <property type="match status" value="1"/>
</dbReference>
<dbReference type="InterPro" id="IPR001387">
    <property type="entry name" value="Cro/C1-type_HTH"/>
</dbReference>
<protein>
    <submittedName>
        <fullName evidence="3">Cro/Cl family transcriptional regulator</fullName>
    </submittedName>
</protein>
<dbReference type="GO" id="GO:0003700">
    <property type="term" value="F:DNA-binding transcription factor activity"/>
    <property type="evidence" value="ECO:0007669"/>
    <property type="project" value="TreeGrafter"/>
</dbReference>
<dbReference type="Proteomes" id="UP000032068">
    <property type="component" value="Unassembled WGS sequence"/>
</dbReference>
<dbReference type="InterPro" id="IPR050807">
    <property type="entry name" value="TransReg_Diox_bact_type"/>
</dbReference>
<name>A0A0D0JPT5_9PSED</name>
<reference evidence="3 4" key="1">
    <citation type="submission" date="2014-12" db="EMBL/GenBank/DDBJ databases">
        <title>16Stimator: statistical estimation of ribosomal gene copy numbers from draft genome assemblies.</title>
        <authorList>
            <person name="Perisin M.A."/>
            <person name="Vetter M."/>
            <person name="Gilbert J.A."/>
            <person name="Bergelson J."/>
        </authorList>
    </citation>
    <scope>NUCLEOTIDE SEQUENCE [LARGE SCALE GENOMIC DNA]</scope>
    <source>
        <strain evidence="3 4">MEJ086</strain>
    </source>
</reference>
<dbReference type="SMART" id="SM00530">
    <property type="entry name" value="HTH_XRE"/>
    <property type="match status" value="1"/>
</dbReference>
<sequence length="198" mass="21828">MVPAARQHMKDSSMDMQEEIEGLAILIRDLRKHKNLTLGELAARIGRSVGFLSQVERGLSRPTVADLTAISETLGVPTTYFYSLAKPRALPWVTRPGERRTLYYAGGITDVLVSPSMSAGFAMLESHLAPGATSGDGHLNDSSEQGGFVLEGQLSIWLDDQPDPITLGPDDSFQLPPHRHFRYANLTDQPARVLWVFR</sequence>
<dbReference type="InterPro" id="IPR010982">
    <property type="entry name" value="Lambda_DNA-bd_dom_sf"/>
</dbReference>
<dbReference type="InterPro" id="IPR013096">
    <property type="entry name" value="Cupin_2"/>
</dbReference>
<evidence type="ECO:0000313" key="4">
    <source>
        <dbReference type="Proteomes" id="UP000032068"/>
    </source>
</evidence>
<dbReference type="EMBL" id="JXQW01000060">
    <property type="protein sequence ID" value="KIP97368.1"/>
    <property type="molecule type" value="Genomic_DNA"/>
</dbReference>
<dbReference type="AlphaFoldDB" id="A0A0D0JPT5"/>
<evidence type="ECO:0000256" key="1">
    <source>
        <dbReference type="ARBA" id="ARBA00023125"/>
    </source>
</evidence>
<dbReference type="GO" id="GO:0003677">
    <property type="term" value="F:DNA binding"/>
    <property type="evidence" value="ECO:0007669"/>
    <property type="project" value="UniProtKB-KW"/>
</dbReference>
<dbReference type="PANTHER" id="PTHR46797:SF2">
    <property type="entry name" value="TRANSCRIPTIONAL REGULATOR"/>
    <property type="match status" value="1"/>
</dbReference>
<dbReference type="InterPro" id="IPR011051">
    <property type="entry name" value="RmlC_Cupin_sf"/>
</dbReference>
<keyword evidence="1" id="KW-0238">DNA-binding</keyword>
<organism evidence="3 4">
    <name type="scientific">Pseudomonas fulva</name>
    <dbReference type="NCBI Taxonomy" id="47880"/>
    <lineage>
        <taxon>Bacteria</taxon>
        <taxon>Pseudomonadati</taxon>
        <taxon>Pseudomonadota</taxon>
        <taxon>Gammaproteobacteria</taxon>
        <taxon>Pseudomonadales</taxon>
        <taxon>Pseudomonadaceae</taxon>
        <taxon>Pseudomonas</taxon>
    </lineage>
</organism>
<dbReference type="GO" id="GO:0005829">
    <property type="term" value="C:cytosol"/>
    <property type="evidence" value="ECO:0007669"/>
    <property type="project" value="TreeGrafter"/>
</dbReference>
<dbReference type="CDD" id="cd00093">
    <property type="entry name" value="HTH_XRE"/>
    <property type="match status" value="1"/>
</dbReference>